<name>A0ABS5JY22_9BACT</name>
<evidence type="ECO:0000313" key="3">
    <source>
        <dbReference type="Proteomes" id="UP000708576"/>
    </source>
</evidence>
<dbReference type="EMBL" id="JAGUCO010000015">
    <property type="protein sequence ID" value="MBS2099809.1"/>
    <property type="molecule type" value="Genomic_DNA"/>
</dbReference>
<gene>
    <name evidence="2" type="ORF">KEM10_16080</name>
</gene>
<dbReference type="Pfam" id="PF14092">
    <property type="entry name" value="DUF4270"/>
    <property type="match status" value="1"/>
</dbReference>
<evidence type="ECO:0000313" key="2">
    <source>
        <dbReference type="EMBL" id="MBS2099809.1"/>
    </source>
</evidence>
<dbReference type="InterPro" id="IPR025366">
    <property type="entry name" value="DUF4270"/>
</dbReference>
<organism evidence="2 3">
    <name type="scientific">Carboxylicivirga linearis</name>
    <dbReference type="NCBI Taxonomy" id="1628157"/>
    <lineage>
        <taxon>Bacteria</taxon>
        <taxon>Pseudomonadati</taxon>
        <taxon>Bacteroidota</taxon>
        <taxon>Bacteroidia</taxon>
        <taxon>Marinilabiliales</taxon>
        <taxon>Marinilabiliaceae</taxon>
        <taxon>Carboxylicivirga</taxon>
    </lineage>
</organism>
<evidence type="ECO:0000256" key="1">
    <source>
        <dbReference type="SAM" id="SignalP"/>
    </source>
</evidence>
<sequence>MSIISIQSKLLLLVSIALFACCMTSCDEGDLDVAKGFVRSDTYTALIDTVSINLSSIKADSVQTSGRESGLVGYYNNPLIGSQKATSYFGITTPEGFSWDKEKQVIDSIALIIKPNGYSIGDTSSVISFQVHQLKEQIVRNNSGYLNNINHIDFEEEPLGTKSLLIWPGEQKSIVLTLNKQLAIDIIDFIDENKGLSTYTTLFRENFKGFAIQTDTLQTNAIIGIDIDSEECFLRLYSHKATLEEQEITTDFDLLLTTSHFTEIEESNLLSPWDQLTSEKDRLNENQTDSECLIQNGNGYRIRIDFPHLNNLLEIKEQGRIVKAELVLRPVMDYIKYADLPSTIYINEIDKINSLGDFLYNTSGETLTPTLYKDVINNKNTYYSFDITNYINTRIQEAIVDTNQGLAISFTDSNAGTQLDYMVMGGYYNQNYKSELKIYYYYYDIQ</sequence>
<dbReference type="RefSeq" id="WP_212217051.1">
    <property type="nucleotide sequence ID" value="NZ_JAGUCO010000015.1"/>
</dbReference>
<feature type="signal peptide" evidence="1">
    <location>
        <begin position="1"/>
        <end position="20"/>
    </location>
</feature>
<dbReference type="Proteomes" id="UP000708576">
    <property type="component" value="Unassembled WGS sequence"/>
</dbReference>
<protein>
    <submittedName>
        <fullName evidence="2">DUF4270 family protein</fullName>
    </submittedName>
</protein>
<keyword evidence="1" id="KW-0732">Signal</keyword>
<accession>A0ABS5JY22</accession>
<feature type="chain" id="PRO_5045523501" evidence="1">
    <location>
        <begin position="21"/>
        <end position="446"/>
    </location>
</feature>
<reference evidence="2 3" key="1">
    <citation type="journal article" date="2015" name="Int. J. Syst. Evol. Microbiol.">
        <title>Carboxylicivirga linearis sp. nov., isolated from a sea cucumber culture pond.</title>
        <authorList>
            <person name="Wang F.Q."/>
            <person name="Zhou Y.X."/>
            <person name="Lin X.Z."/>
            <person name="Chen G.J."/>
            <person name="Du Z.J."/>
        </authorList>
    </citation>
    <scope>NUCLEOTIDE SEQUENCE [LARGE SCALE GENOMIC DNA]</scope>
    <source>
        <strain evidence="2 3">FB218</strain>
    </source>
</reference>
<proteinExistence type="predicted"/>
<comment type="caution">
    <text evidence="2">The sequence shown here is derived from an EMBL/GenBank/DDBJ whole genome shotgun (WGS) entry which is preliminary data.</text>
</comment>
<keyword evidence="3" id="KW-1185">Reference proteome</keyword>